<dbReference type="AlphaFoldDB" id="A0A6J6YPP6"/>
<gene>
    <name evidence="1" type="ORF">UFOPK2992_01526</name>
</gene>
<protein>
    <submittedName>
        <fullName evidence="1">Unannotated protein</fullName>
    </submittedName>
</protein>
<reference evidence="1" key="1">
    <citation type="submission" date="2020-05" db="EMBL/GenBank/DDBJ databases">
        <authorList>
            <person name="Chiriac C."/>
            <person name="Salcher M."/>
            <person name="Ghai R."/>
            <person name="Kavagutti S V."/>
        </authorList>
    </citation>
    <scope>NUCLEOTIDE SEQUENCE</scope>
</reference>
<accession>A0A6J6YPP6</accession>
<evidence type="ECO:0000313" key="1">
    <source>
        <dbReference type="EMBL" id="CAB4810213.1"/>
    </source>
</evidence>
<proteinExistence type="predicted"/>
<name>A0A6J6YPP6_9ZZZZ</name>
<organism evidence="1">
    <name type="scientific">freshwater metagenome</name>
    <dbReference type="NCBI Taxonomy" id="449393"/>
    <lineage>
        <taxon>unclassified sequences</taxon>
        <taxon>metagenomes</taxon>
        <taxon>ecological metagenomes</taxon>
    </lineage>
</organism>
<dbReference type="EMBL" id="CAFAAI010000293">
    <property type="protein sequence ID" value="CAB4810213.1"/>
    <property type="molecule type" value="Genomic_DNA"/>
</dbReference>
<sequence length="144" mass="15648">MVDVVELNAVEMHIVTIERDGFVIQQGAHNSDDLAHDGERPKSLDANFRCEWIPPCAESADVAAWREVVECAECARKPRRIACPTIDNTRSDLDAIGCRAKRSHGHNGVAHESTIGLPHGIKPFVLGIADQFDSLGNGVGVLQI</sequence>